<sequence length="656" mass="74832">MNAEVDVDDPLSTSTSRLSICHAEMEELGDKHPRLQVRELLDGEGQISRRDSAVSLNSFVEDEQQQLPKKKGTEKRRRSSAQSTNITQQPAKREKIHKRKLKKLLHPPTVEIHLEKPKDKDSDAGDGDDGKRFSFKNLRLLILQVFNVPPSNKMKWCKLGNTEKIPAICFCLVPGLQLENHDDKEDDPSKQKLQLPISELKKVDGLPFIYENFDTFIKTLSPGTKDSIHLPLQAITNVQLTKNEKKAILQKLQKEKITIRDLLMTEHHLVQHNYPRVLADDSWKETQPPDESATSHIYALDCEFCKAGTISVLTRISLVDFKGNVVFDELVKPAEEITDYVTRYSGITEEMLEGVETTIHDIQDLFLKHVSSEDILVGHSLESDLNVMKIMHSKVVDTAIIYEHNRGPPSKPSLRWLAQQYLKSDIQTGEDNGAGHSSIEDAKACLDLVKLKIQSGRLFGTNVGEVSIFLRMAHNPNYSGDFKSLWVGYPNPREPYLDLEDFKLTKVTGKNDDEVLENYLKEIPNKKFAVVNLRDVELNSRWGNAPEYYTGVLDYDQEKAFERTNERLKQIYEALPEWSLFICYSQLGDPREMYRLQGVRREFQKMAKENVDISKISSEDSWDADKLDELLKATALAREALTFIKLKPSKSDGISE</sequence>
<organism evidence="9 10">
    <name type="scientific">Candida viswanathii</name>
    <dbReference type="NCBI Taxonomy" id="5486"/>
    <lineage>
        <taxon>Eukaryota</taxon>
        <taxon>Fungi</taxon>
        <taxon>Dikarya</taxon>
        <taxon>Ascomycota</taxon>
        <taxon>Saccharomycotina</taxon>
        <taxon>Pichiomycetes</taxon>
        <taxon>Debaryomycetaceae</taxon>
        <taxon>Candida/Lodderomyces clade</taxon>
        <taxon>Candida</taxon>
    </lineage>
</organism>
<protein>
    <recommendedName>
        <fullName evidence="8">Exonuclease domain-containing protein</fullName>
    </recommendedName>
</protein>
<dbReference type="Gene3D" id="3.30.420.10">
    <property type="entry name" value="Ribonuclease H-like superfamily/Ribonuclease H"/>
    <property type="match status" value="1"/>
</dbReference>
<dbReference type="SUPFAM" id="SSF53098">
    <property type="entry name" value="Ribonuclease H-like"/>
    <property type="match status" value="1"/>
</dbReference>
<feature type="region of interest" description="Disordered" evidence="7">
    <location>
        <begin position="61"/>
        <end position="128"/>
    </location>
</feature>
<dbReference type="CDD" id="cd06145">
    <property type="entry name" value="REX1_like"/>
    <property type="match status" value="1"/>
</dbReference>
<feature type="compositionally biased region" description="Basic residues" evidence="7">
    <location>
        <begin position="94"/>
        <end position="105"/>
    </location>
</feature>
<keyword evidence="5" id="KW-0269">Exonuclease</keyword>
<feature type="compositionally biased region" description="Basic and acidic residues" evidence="7">
    <location>
        <begin position="112"/>
        <end position="128"/>
    </location>
</feature>
<evidence type="ECO:0000256" key="6">
    <source>
        <dbReference type="ARBA" id="ARBA00023242"/>
    </source>
</evidence>
<dbReference type="PANTHER" id="PTHR12801">
    <property type="entry name" value="RNA EXONUCLEASE REXO1 / RECO3 FAMILY MEMBER-RELATED"/>
    <property type="match status" value="1"/>
</dbReference>
<dbReference type="FunFam" id="3.30.420.10:FF:000019">
    <property type="entry name" value="RNA exonuclease NEF-sp"/>
    <property type="match status" value="1"/>
</dbReference>
<name>A0A367XQL7_9ASCO</name>
<dbReference type="EMBL" id="QLNQ01000029">
    <property type="protein sequence ID" value="RCK55898.1"/>
    <property type="molecule type" value="Genomic_DNA"/>
</dbReference>
<proteinExistence type="inferred from homology"/>
<dbReference type="AlphaFoldDB" id="A0A367XQL7"/>
<dbReference type="GO" id="GO:0003676">
    <property type="term" value="F:nucleic acid binding"/>
    <property type="evidence" value="ECO:0007669"/>
    <property type="project" value="InterPro"/>
</dbReference>
<dbReference type="OrthoDB" id="206335at2759"/>
<dbReference type="InterPro" id="IPR036397">
    <property type="entry name" value="RNaseH_sf"/>
</dbReference>
<dbReference type="Pfam" id="PF00929">
    <property type="entry name" value="RNase_T"/>
    <property type="match status" value="1"/>
</dbReference>
<dbReference type="InterPro" id="IPR013520">
    <property type="entry name" value="Ribonucl_H"/>
</dbReference>
<dbReference type="Proteomes" id="UP000253472">
    <property type="component" value="Unassembled WGS sequence"/>
</dbReference>
<keyword evidence="4" id="KW-0378">Hydrolase</keyword>
<dbReference type="GO" id="GO:0005634">
    <property type="term" value="C:nucleus"/>
    <property type="evidence" value="ECO:0007669"/>
    <property type="project" value="UniProtKB-SubCell"/>
</dbReference>
<dbReference type="GO" id="GO:0004527">
    <property type="term" value="F:exonuclease activity"/>
    <property type="evidence" value="ECO:0007669"/>
    <property type="project" value="UniProtKB-KW"/>
</dbReference>
<keyword evidence="10" id="KW-1185">Reference proteome</keyword>
<evidence type="ECO:0000256" key="2">
    <source>
        <dbReference type="ARBA" id="ARBA00006357"/>
    </source>
</evidence>
<dbReference type="SMART" id="SM00479">
    <property type="entry name" value="EXOIII"/>
    <property type="match status" value="1"/>
</dbReference>
<reference evidence="9 10" key="1">
    <citation type="submission" date="2018-06" db="EMBL/GenBank/DDBJ databases">
        <title>Whole genome sequencing of Candida tropicalis (genome annotated by CSBL at Korea University).</title>
        <authorList>
            <person name="Ahn J."/>
        </authorList>
    </citation>
    <scope>NUCLEOTIDE SEQUENCE [LARGE SCALE GENOMIC DNA]</scope>
    <source>
        <strain evidence="9 10">ATCC 20962</strain>
    </source>
</reference>
<comment type="subcellular location">
    <subcellularLocation>
        <location evidence="1">Nucleus</location>
    </subcellularLocation>
</comment>
<evidence type="ECO:0000256" key="5">
    <source>
        <dbReference type="ARBA" id="ARBA00022839"/>
    </source>
</evidence>
<comment type="caution">
    <text evidence="9">The sequence shown here is derived from an EMBL/GenBank/DDBJ whole genome shotgun (WGS) entry which is preliminary data.</text>
</comment>
<evidence type="ECO:0000313" key="10">
    <source>
        <dbReference type="Proteomes" id="UP000253472"/>
    </source>
</evidence>
<keyword evidence="3" id="KW-0540">Nuclease</keyword>
<dbReference type="InterPro" id="IPR034922">
    <property type="entry name" value="REX1-like_exo"/>
</dbReference>
<evidence type="ECO:0000259" key="8">
    <source>
        <dbReference type="SMART" id="SM00479"/>
    </source>
</evidence>
<evidence type="ECO:0000256" key="4">
    <source>
        <dbReference type="ARBA" id="ARBA00022801"/>
    </source>
</evidence>
<evidence type="ECO:0000256" key="7">
    <source>
        <dbReference type="SAM" id="MobiDB-lite"/>
    </source>
</evidence>
<dbReference type="PANTHER" id="PTHR12801:SF115">
    <property type="entry name" value="FI18136P1-RELATED"/>
    <property type="match status" value="1"/>
</dbReference>
<feature type="domain" description="Exonuclease" evidence="8">
    <location>
        <begin position="296"/>
        <end position="458"/>
    </location>
</feature>
<gene>
    <name evidence="9" type="ORF">Cantr_05786</name>
</gene>
<dbReference type="InterPro" id="IPR047021">
    <property type="entry name" value="REXO1/3/4-like"/>
</dbReference>
<dbReference type="STRING" id="5486.A0A367XQL7"/>
<evidence type="ECO:0000256" key="1">
    <source>
        <dbReference type="ARBA" id="ARBA00004123"/>
    </source>
</evidence>
<feature type="compositionally biased region" description="Basic residues" evidence="7">
    <location>
        <begin position="68"/>
        <end position="79"/>
    </location>
</feature>
<keyword evidence="6" id="KW-0539">Nucleus</keyword>
<evidence type="ECO:0000256" key="3">
    <source>
        <dbReference type="ARBA" id="ARBA00022722"/>
    </source>
</evidence>
<dbReference type="InterPro" id="IPR012337">
    <property type="entry name" value="RNaseH-like_sf"/>
</dbReference>
<comment type="similarity">
    <text evidence="2">Belongs to the REXO1/REXO3 family.</text>
</comment>
<evidence type="ECO:0000313" key="9">
    <source>
        <dbReference type="EMBL" id="RCK55898.1"/>
    </source>
</evidence>
<accession>A0A367XQL7</accession>
<feature type="compositionally biased region" description="Polar residues" evidence="7">
    <location>
        <begin position="80"/>
        <end position="90"/>
    </location>
</feature>